<feature type="coiled-coil region" evidence="2">
    <location>
        <begin position="3753"/>
        <end position="3780"/>
    </location>
</feature>
<dbReference type="GO" id="GO:0000915">
    <property type="term" value="P:actomyosin contractile ring assembly"/>
    <property type="evidence" value="ECO:0007669"/>
    <property type="project" value="TreeGrafter"/>
</dbReference>
<feature type="compositionally biased region" description="Polar residues" evidence="3">
    <location>
        <begin position="3597"/>
        <end position="3607"/>
    </location>
</feature>
<accession>A0A7R9BJ78</accession>
<feature type="domain" description="PH" evidence="4">
    <location>
        <begin position="3971"/>
        <end position="4096"/>
    </location>
</feature>
<evidence type="ECO:0000256" key="2">
    <source>
        <dbReference type="SAM" id="Coils"/>
    </source>
</evidence>
<feature type="coiled-coil region" evidence="2">
    <location>
        <begin position="1865"/>
        <end position="2123"/>
    </location>
</feature>
<sequence>MSSKEKVCSDPGEPPRSGSRCQDVEELEDELSNTKHMLDQLRVVMKKREENSSKSKVEAEEIIKKLNKVKQRQKARVRNLKSRIVELEHESSPPMVEEVSSSARKPESEEEISLFSDTVASDFPDDDDKMSVISDISLAESVDTSQFSTSSAMMTRQLTESREKCVKKLREEKRKLEELSRRMEETIRLKNQEFAELQKPTVVDPLPDSSKLGSSVRQIIALEKALNGMKARNSELENNIFGLEETVREKDKIIEARTQAVALMSENLTKKNKEMSAALEDTRKEIVTMQDQFLAKQEAWDLEREQILNDLDQESQRAAKLAQQAQVLEAVRYDLSIRNADLQEKIVRMQDETEDRIRRLEKDYQEDFEDLDNDLKKAKNQLKNQAKAKEEEISELQAQIELLEAQLTGRENKNLEKIHALTDENGALKGKLKKHEEVILAMEAHEDAAEWKTQFLQANEQISVHVTTISSLERDKIQLLRDVAERDRMISKIKRKLGKISGKSKRPERREASENDDTSSVPTASEAEENLAHAADGVENQRIIASLMEEVDELRTRASDMEVINFGGMTDLVQELTSKDARICDLENDLQDLQAKLADFEVEISEKTAFIDDLNEQLELKISSGERTEARCLKLCEELENLKLQANERLSSLEVKEEELQDAKEELKKLEDLLQVKEQYENEIESLRNAVKNLESDKAASEETAVRLRLELAAKTAAFDSLTIETDKKLQDLMDQVSQGDEDEIHRAAKRENLESQLKSLNYELDAARAEIQAKAVELEELTEFAGEKEKLTASCIDELKLKVEELEKSLSETSEKFHQQQETSAELSKLLEETQAIVVEREQKISELENRVDVLELQRAVSREIVMQDRATDAEAVSELISERDLLQSDVLLMASDASKMLMDGAEQIQENAVLRKESIALSEELAVARSRIDQLQDELRHQKVAVNEMQTEALNCELEDLTKRLETALEELEHTRKSLENAHREKKKILHDRDEEVVHAEKRIAELLADFESQSANAPRPSPQFVPDALQSRLESIFRKFCIFVRQVSGVCDNVCKEKVGGSERDEWGDWDSNVSDTEYAEIPWWKQYLEEPERFNVLPDFWEKMRVFTDFVDTVLLDEIETLQMNRDELKQDLENVSQSSNWRQRTDSEVANLREQRDSLTVQLSAMTDEMLEMRYKCDDKEGTIQALMEEKNELELRYDRLMVKTQNKEARLHADQQAFLRASPSFSVGELQNTLHRLSCEVFPRFIAGDEPESEAVIGGASSCPNFSAEQASVITMEEAVKEALLQLRKRCFEMRSEDGEDASIDVLDELKDKCIMLKESLEEARSDAETKSRRIHDLQELNRRLLNTTREFNDFAVAAKSTMNVIRQEALGMKKDCQRGAAVVMEQFMRLSMTLQDRIVATAHVLRAREEIEQQYQNELRIMKEHLDDEKDENERLSEKINGLEKCVFSEHVENQVFEQDSEIARLKSELEKSVMETETLKIQLTDVRKNLHALQDSYNEMQKNIPSAPECERSLEGGHALSAELKSQKAEYDALKVKYTKALHRLKQLKTAGVASPAHSQESGRDSPQLTQSLAKVPDIIAKNEEIASLRSELDRVIQAKGEISSKLEISEQSLMKTRMEVEVLRGQVGSEDVDAGSGGLKCTKEYLSEMLESKERTMMEVVTQRDALIKEKEVLQVHMEEMQTKLANLTEENSLLREKLSFSNNELQSKEVAITESITQRDSLKQEKESLEMRVEQVQENLAGVTMENASLQAELTFFKNELERVQTDVDNIRETSTVLTTDLQAARAAKDLINNALIERDNQIQLLSQERVQLDHEISSLNSLIEDLSRVQMENSDLLASNMSLLAEKDSLLLSVQELRSTVASLTDESDSKLEEMEDNKLRYEALSELLQTREKELEDERNSRTELHERVLKLEENLSASEHQIQSMTEDITSYKAKILESDEKLEQLDAEHEELIAALESKMKGFRDELAFEKEKAQTSETLNEEIAVLQRQLKEFEALLNMNEEEKNEVDATNSQLEEDLDALRGKNNELSCKLVSFDEELQSLKNVLQETSADQLAKMDDLQNLKNNLEDVNRDSAALSSENEDLKNRLEDLIEKMSHVQEENEALKVELITSSKDLSGLREENLKSRDEMSVRLAEIEQERELSLSAQRVQFLSEIEGLRESISAAHFERDRALEELRDVKEKINVLEDAREEVIVTDEKLNLEATIKDLEGKLASLFAERDSILNSKQAAEEKIVTYASLTDTLQNHIEEHAKERSSLCADLDERIAENLSYSQELEALKVENTKYSEEVEKLRAELKNNEGMNLQEAASSNSSMEVEISRLTLENEQLSRANTELQDQCAGLANEVETLQSWLGRFKDSNVDHQSKEKDLAVENQDLLRRLEDLEAKHVDAFDLMAEKDRLESAYEELKSANDSMYAEYAEMQNRYDALKFELDLARSEMARSKVVQVDEKELAELRLAVVDKDVLISELESRLETQDFEVEQTKEIEIQELKNELLTIRKSLREHEDQFLAKVEEEENLNRQIEEVQRQLASKLAEASEKDLCISSLKAELEDLRESHQQADFASEKEHLDQQFEVIPHSAVHDQLLSAVPGGRQLSHLQNFSDKDAEYNYHLVCMKLEETRKENFQLTKQAQDAEAALKRCVGDSGDAKQAYRLVEIEALLEAAISERDQLKEQRKELDDQLNLLRRRNELLLNEMSDQWDQSVEEERRIAAGVTPDEAMKMELDNTISALHSRDVRCEELAFEVTSLTEERDSLQIQLSSALKRELELRKELKKEMSSLTHALATAASPSSQPSADDDVDINADAEVARRIGELQQLNYNLDVQLATEREARKKLAERLERRRRRLGKASVPLRASPAGQTDMEFVVADKEVTRTYLCYGDDELGKELDRQWDWEYSDTGLVIYSNLLFRPYSVVLWQQLLLTIVMEESFMDADLSEIDRMLARQRNLKDAITPRKAPMREVDDTVEQQKTSTFSSATKERLKKMGKIFREGDDESELESPLPPSRGREIIEKENLLPELRPSRKETTVSEEYIDGRRRRLAGLASLVRDREDDDEHLGSHEYHSFVPKSSDSPRKEVARKPPRKSLTSPAPNSGPVASNGKNEKEELPSKKLNWDPKVIDKLESQGFKKTTSQSRLQYEFDLKRSEIGGQSSPRKTATNNAACEDVPPESVTSLAKKFDARGDVLPIPKQSSCASQTVQVPSVNVVKPAEPTPETSTQSVQPSKSVSDMVKNFEGKIDFVPPVAVDPATLTLSQKMKLFEKAQQEQAKAAGKTVAPAKPNPTKQGGPPKPPRDPAIQQATKPSVNQPAVSEPSSQAAVVEAVPAGPNTVMAQRILFENVEDGWRNNEIAQKTFEQKRKDMEVVLNRFQRPVEVCVAEPRSAVATENAVPAWRRTIQPAPNPVPLMAGYIPTPPPLPSAHVQSSIPANVEIETTVPSNSKPPPAVENSSHEEYFSAEEPRSNETKYRVRFEEGRLYPSLADVEMDSVVDEPIRENYQEVQDSETESTLSEATYDASHSRMSRQISYKIAIQSRGGDYADETTDTETISEWDRESMMSESTITSDVHYGRDQNFVDTESDATSLSSYHASPGKRSPRPASPDRTRVRLNDPRTEHLEDSPSGAALRHSLSTYRRQKPEVLLTPNSKKIQYQYKTPTIEESPEPDSPNTARVQAAIAKKSIALRIKELDFESGTQLSIMHQASNAVTVCAGRQEFKLSAERIEAEKLLLISTKRHAAITEEIQRLKTELDKAEKGETKANNAVKGTVTISGLSLHLKPEFIEYMCGDGAEFVHHFIILIRHRENLIPSQLLSLTSLNVLKHGCLVFDNVVKLTDLEEDFLVHIEVHALQTKRESIEHDVKYHIKKEKHRMRLTPKKAHHDKDSMKTPPAMHNSPAIGPGGFPAIRKLCFGLVGEVTLSLQSVKTSKLTLSKVPPLSPLSGILSLHVQCASQSNVETSGFLTVFEEVSKLGCWQRRWYVLKGIYVLFWKYPDQHQKNEAAMGTIDLSECINQDFRPLRRDLCARMHSFALVVSQPAHPADCDGLTTFRRGDRTLRRYIFAADTREEMHVWCKQLKRAVEDIRAWNPDAQRASPEMCEELNGV</sequence>
<dbReference type="InterPro" id="IPR051364">
    <property type="entry name" value="Cytokinesis/Rho-signaling"/>
</dbReference>
<dbReference type="InterPro" id="IPR037840">
    <property type="entry name" value="PH_Anillin"/>
</dbReference>
<organism evidence="5">
    <name type="scientific">Notodromas monacha</name>
    <dbReference type="NCBI Taxonomy" id="399045"/>
    <lineage>
        <taxon>Eukaryota</taxon>
        <taxon>Metazoa</taxon>
        <taxon>Ecdysozoa</taxon>
        <taxon>Arthropoda</taxon>
        <taxon>Crustacea</taxon>
        <taxon>Oligostraca</taxon>
        <taxon>Ostracoda</taxon>
        <taxon>Podocopa</taxon>
        <taxon>Podocopida</taxon>
        <taxon>Cypridocopina</taxon>
        <taxon>Cypridoidea</taxon>
        <taxon>Cyprididae</taxon>
        <taxon>Notodromas</taxon>
    </lineage>
</organism>
<evidence type="ECO:0000256" key="3">
    <source>
        <dbReference type="SAM" id="MobiDB-lite"/>
    </source>
</evidence>
<name>A0A7R9BJ78_9CRUS</name>
<dbReference type="FunFam" id="2.30.29.30:FF:000111">
    <property type="entry name" value="anillin isoform X1"/>
    <property type="match status" value="1"/>
</dbReference>
<dbReference type="Gene3D" id="2.30.29.30">
    <property type="entry name" value="Pleckstrin-homology domain (PH domain)/Phosphotyrosine-binding domain (PTB)"/>
    <property type="match status" value="1"/>
</dbReference>
<dbReference type="CDD" id="cd01263">
    <property type="entry name" value="PH_anillin"/>
    <property type="match status" value="1"/>
</dbReference>
<gene>
    <name evidence="5" type="ORF">NMOB1V02_LOCUS4080</name>
</gene>
<dbReference type="InterPro" id="IPR012966">
    <property type="entry name" value="AHD"/>
</dbReference>
<feature type="coiled-coil region" evidence="2">
    <location>
        <begin position="162"/>
        <end position="438"/>
    </location>
</feature>
<evidence type="ECO:0000313" key="6">
    <source>
        <dbReference type="Proteomes" id="UP000678499"/>
    </source>
</evidence>
<dbReference type="SUPFAM" id="SSF50729">
    <property type="entry name" value="PH domain-like"/>
    <property type="match status" value="1"/>
</dbReference>
<feature type="compositionally biased region" description="Basic and acidic residues" evidence="3">
    <location>
        <begin position="3122"/>
        <end position="3138"/>
    </location>
</feature>
<feature type="region of interest" description="Disordered" evidence="3">
    <location>
        <begin position="3071"/>
        <end position="3138"/>
    </location>
</feature>
<dbReference type="PANTHER" id="PTHR21538">
    <property type="entry name" value="ANILLIN/RHOTEKIN RTKN"/>
    <property type="match status" value="1"/>
</dbReference>
<evidence type="ECO:0000313" key="5">
    <source>
        <dbReference type="EMBL" id="CAD7276311.1"/>
    </source>
</evidence>
<feature type="compositionally biased region" description="Polar residues" evidence="3">
    <location>
        <begin position="3234"/>
        <end position="3245"/>
    </location>
</feature>
<feature type="compositionally biased region" description="Polar residues" evidence="3">
    <location>
        <begin position="3169"/>
        <end position="3182"/>
    </location>
</feature>
<proteinExistence type="predicted"/>
<evidence type="ECO:0000259" key="4">
    <source>
        <dbReference type="PROSITE" id="PS50003"/>
    </source>
</evidence>
<feature type="region of interest" description="Disordered" evidence="3">
    <location>
        <begin position="1"/>
        <end position="33"/>
    </location>
</feature>
<feature type="region of interest" description="Disordered" evidence="3">
    <location>
        <begin position="3008"/>
        <end position="3051"/>
    </location>
</feature>
<feature type="compositionally biased region" description="Basic and acidic residues" evidence="3">
    <location>
        <begin position="3026"/>
        <end position="3048"/>
    </location>
</feature>
<feature type="compositionally biased region" description="Polar residues" evidence="3">
    <location>
        <begin position="1565"/>
        <end position="1579"/>
    </location>
</feature>
<dbReference type="PROSITE" id="PS50003">
    <property type="entry name" value="PH_DOMAIN"/>
    <property type="match status" value="1"/>
</dbReference>
<feature type="compositionally biased region" description="Low complexity" evidence="3">
    <location>
        <begin position="92"/>
        <end position="102"/>
    </location>
</feature>
<dbReference type="GO" id="GO:0000281">
    <property type="term" value="P:mitotic cytokinesis"/>
    <property type="evidence" value="ECO:0007669"/>
    <property type="project" value="TreeGrafter"/>
</dbReference>
<feature type="region of interest" description="Disordered" evidence="3">
    <location>
        <begin position="3208"/>
        <end position="3245"/>
    </location>
</feature>
<feature type="region of interest" description="Disordered" evidence="3">
    <location>
        <begin position="3517"/>
        <end position="3536"/>
    </location>
</feature>
<feature type="coiled-coil region" evidence="2">
    <location>
        <begin position="1415"/>
        <end position="1453"/>
    </location>
</feature>
<feature type="region of interest" description="Disordered" evidence="3">
    <location>
        <begin position="3597"/>
        <end position="3654"/>
    </location>
</feature>
<evidence type="ECO:0000256" key="1">
    <source>
        <dbReference type="ARBA" id="ARBA00023054"/>
    </source>
</evidence>
<dbReference type="InterPro" id="IPR001849">
    <property type="entry name" value="PH_domain"/>
</dbReference>
<dbReference type="Pfam" id="PF08174">
    <property type="entry name" value="Anillin"/>
    <property type="match status" value="1"/>
</dbReference>
<feature type="coiled-coil region" evidence="2">
    <location>
        <begin position="2636"/>
        <end position="2714"/>
    </location>
</feature>
<protein>
    <recommendedName>
        <fullName evidence="4">PH domain-containing protein</fullName>
    </recommendedName>
</protein>
<feature type="coiled-coil region" evidence="2">
    <location>
        <begin position="2506"/>
        <end position="2582"/>
    </location>
</feature>
<feature type="region of interest" description="Disordered" evidence="3">
    <location>
        <begin position="3284"/>
        <end position="3333"/>
    </location>
</feature>
<dbReference type="Pfam" id="PF00169">
    <property type="entry name" value="PH"/>
    <property type="match status" value="1"/>
</dbReference>
<feature type="compositionally biased region" description="Polar residues" evidence="3">
    <location>
        <begin position="3318"/>
        <end position="3333"/>
    </location>
</feature>
<feature type="coiled-coil region" evidence="2">
    <location>
        <begin position="544"/>
        <end position="603"/>
    </location>
</feature>
<feature type="coiled-coil region" evidence="2">
    <location>
        <begin position="920"/>
        <end position="991"/>
    </location>
</feature>
<keyword evidence="1 2" id="KW-0175">Coiled coil</keyword>
<dbReference type="SMART" id="SM00233">
    <property type="entry name" value="PH"/>
    <property type="match status" value="1"/>
</dbReference>
<feature type="compositionally biased region" description="Basic and acidic residues" evidence="3">
    <location>
        <begin position="3468"/>
        <end position="3480"/>
    </location>
</feature>
<dbReference type="EMBL" id="CAJPEX010000597">
    <property type="protein sequence ID" value="CAG0916463.1"/>
    <property type="molecule type" value="Genomic_DNA"/>
</dbReference>
<feature type="compositionally biased region" description="Polar residues" evidence="3">
    <location>
        <begin position="2988"/>
        <end position="2997"/>
    </location>
</feature>
<feature type="coiled-coil region" evidence="2">
    <location>
        <begin position="2185"/>
        <end position="2235"/>
    </location>
</feature>
<feature type="coiled-coil region" evidence="2">
    <location>
        <begin position="751"/>
        <end position="866"/>
    </location>
</feature>
<feature type="coiled-coil region" evidence="2">
    <location>
        <begin position="1313"/>
        <end position="1347"/>
    </location>
</feature>
<dbReference type="GO" id="GO:0005826">
    <property type="term" value="C:actomyosin contractile ring"/>
    <property type="evidence" value="ECO:0007669"/>
    <property type="project" value="TreeGrafter"/>
</dbReference>
<dbReference type="PANTHER" id="PTHR21538:SF23">
    <property type="entry name" value="ANILLIN"/>
    <property type="match status" value="1"/>
</dbReference>
<feature type="region of interest" description="Disordered" evidence="3">
    <location>
        <begin position="499"/>
        <end position="526"/>
    </location>
</feature>
<feature type="region of interest" description="Disordered" evidence="3">
    <location>
        <begin position="3454"/>
        <end position="3480"/>
    </location>
</feature>
<dbReference type="Proteomes" id="UP000678499">
    <property type="component" value="Unassembled WGS sequence"/>
</dbReference>
<feature type="coiled-coil region" evidence="2">
    <location>
        <begin position="2285"/>
        <end position="2456"/>
    </location>
</feature>
<feature type="region of interest" description="Disordered" evidence="3">
    <location>
        <begin position="88"/>
        <end position="126"/>
    </location>
</feature>
<dbReference type="InterPro" id="IPR011993">
    <property type="entry name" value="PH-like_dom_sf"/>
</dbReference>
<feature type="coiled-coil region" evidence="2">
    <location>
        <begin position="636"/>
        <end position="711"/>
    </location>
</feature>
<dbReference type="OrthoDB" id="5915976at2759"/>
<feature type="compositionally biased region" description="Polar residues" evidence="3">
    <location>
        <begin position="3106"/>
        <end position="3121"/>
    </location>
</feature>
<keyword evidence="6" id="KW-1185">Reference proteome</keyword>
<feature type="coiled-coil region" evidence="2">
    <location>
        <begin position="2757"/>
        <end position="2802"/>
    </location>
</feature>
<feature type="coiled-coil region" evidence="2">
    <location>
        <begin position="1123"/>
        <end position="1216"/>
    </location>
</feature>
<feature type="compositionally biased region" description="Basic and acidic residues" evidence="3">
    <location>
        <begin position="3619"/>
        <end position="3637"/>
    </location>
</feature>
<dbReference type="EMBL" id="OA882634">
    <property type="protein sequence ID" value="CAD7276311.1"/>
    <property type="molecule type" value="Genomic_DNA"/>
</dbReference>
<feature type="region of interest" description="Disordered" evidence="3">
    <location>
        <begin position="2979"/>
        <end position="2998"/>
    </location>
</feature>
<feature type="coiled-coil region" evidence="2">
    <location>
        <begin position="1673"/>
        <end position="1784"/>
    </location>
</feature>
<feature type="compositionally biased region" description="Polar residues" evidence="3">
    <location>
        <begin position="3210"/>
        <end position="3223"/>
    </location>
</feature>
<feature type="region of interest" description="Disordered" evidence="3">
    <location>
        <begin position="1558"/>
        <end position="1579"/>
    </location>
</feature>
<dbReference type="GO" id="GO:0031106">
    <property type="term" value="P:septin ring organization"/>
    <property type="evidence" value="ECO:0007669"/>
    <property type="project" value="TreeGrafter"/>
</dbReference>
<feature type="region of interest" description="Disordered" evidence="3">
    <location>
        <begin position="3164"/>
        <end position="3190"/>
    </location>
</feature>
<reference evidence="5" key="1">
    <citation type="submission" date="2020-11" db="EMBL/GenBank/DDBJ databases">
        <authorList>
            <person name="Tran Van P."/>
        </authorList>
    </citation>
    <scope>NUCLEOTIDE SEQUENCE</scope>
</reference>